<dbReference type="PROSITE" id="PS50227">
    <property type="entry name" value="G_PROTEIN_RECEP_F2_3"/>
    <property type="match status" value="1"/>
</dbReference>
<dbReference type="InterPro" id="IPR046338">
    <property type="entry name" value="GAIN_dom_sf"/>
</dbReference>
<evidence type="ECO:0000313" key="5">
    <source>
        <dbReference type="Proteomes" id="UP001153636"/>
    </source>
</evidence>
<keyword evidence="2" id="KW-1133">Transmembrane helix</keyword>
<feature type="transmembrane region" description="Helical" evidence="2">
    <location>
        <begin position="615"/>
        <end position="636"/>
    </location>
</feature>
<feature type="transmembrane region" description="Helical" evidence="2">
    <location>
        <begin position="500"/>
        <end position="520"/>
    </location>
</feature>
<feature type="transmembrane region" description="Helical" evidence="2">
    <location>
        <begin position="590"/>
        <end position="609"/>
    </location>
</feature>
<sequence>MKSVRYSCLVQGQKVSSEKVVSVYVVDRKGVYTCPKELFQEMLWPETAPDTNSILNCPKAYTGHATRYCALKDGRRPAWGQPSFSQCTYDHLRTIYETFVQLKLGYVTTTCDLLLEKIWTYMKNDSYMLLPGEGARVLLIVQEIMQYITTMKATVQGGHNITNILFSIIDYILSTPNALTQQNEIRTVFELVNEHLTASGSELVRPKGDSFRLSMNTIDLAILNLTSYQTSKYFHIPTLPDTSSTNWLGVQVSGTNVIPKERKKRFAAGIVYRNISSFMPPRLFIRIEDGSELEYEIYSQIVTIIPLPDFFEMYPIAIDFKHQLNHKMNWSDDETWSVKCGYADLSTFTYDWNIYSCYTEVLNDQKTRCICPKHGIFALLLTLAPKSKTEEAESNLYILLIGCTVGMLFTLIATICLAISCFLRPKSSITFLKLQCSTSVFATGLFFTFAIMTGPPQAYFLLFLTCIETSILLGFSSHLSKLLMIFTELIEIPKSMMSKFTVVGIISGVPVITVFASHLSYKTMDVKLESWWILKGTLSFNIFICVTSIMAVLFVFVYTTVIKKLNNLIKMNEKYAKPLNRRIGLLRRSCCIFVFLILFSISSIIYINFPNKLWSISQFSASNILMGLIILILYIIKSETRIQQMFVKKKKAENMFFSYNSSNTSPLKFITKQDPEVENDSSPHTRSESQQFTMANRDNTMAGKSQSIAATFESCLHNIPTCDTRVDVSVTSHRFKQPPLECYSCSPQSFRKFPGASTICSPDILSNKICVELDLVASSLQRQPTRISKMPTVPISPDEAIAKILDYSSDPPVADSQYRERTQPDGHDENLMCEKTLSTVEEVSETEIDSPEVSEKPSPVNKEVKVSASPTVKVQVSSTSDKCDKLDGMLDSITQDLEYLLNNSQEVPVSTLKRIPKSPISVRHAVSKEVFKDDKDGLIESVTIRSKC</sequence>
<keyword evidence="2" id="KW-0812">Transmembrane</keyword>
<proteinExistence type="predicted"/>
<feature type="transmembrane region" description="Helical" evidence="2">
    <location>
        <begin position="396"/>
        <end position="419"/>
    </location>
</feature>
<protein>
    <recommendedName>
        <fullName evidence="3">G-protein coupled receptors family 2 profile 1 domain-containing protein</fullName>
    </recommendedName>
</protein>
<dbReference type="OrthoDB" id="6138650at2759"/>
<name>A0A9P0CP37_9CUCU</name>
<keyword evidence="2" id="KW-0472">Membrane</keyword>
<dbReference type="PANTHER" id="PTHR45813:SF8">
    <property type="entry name" value="IG-LIKE DOMAIN-CONTAINING PROTEIN"/>
    <property type="match status" value="1"/>
</dbReference>
<reference evidence="4" key="1">
    <citation type="submission" date="2022-01" db="EMBL/GenBank/DDBJ databases">
        <authorList>
            <person name="King R."/>
        </authorList>
    </citation>
    <scope>NUCLEOTIDE SEQUENCE</scope>
</reference>
<evidence type="ECO:0000259" key="3">
    <source>
        <dbReference type="PROSITE" id="PS50227"/>
    </source>
</evidence>
<feature type="transmembrane region" description="Helical" evidence="2">
    <location>
        <begin position="458"/>
        <end position="479"/>
    </location>
</feature>
<dbReference type="GO" id="GO:0007189">
    <property type="term" value="P:adenylate cyclase-activating G protein-coupled receptor signaling pathway"/>
    <property type="evidence" value="ECO:0007669"/>
    <property type="project" value="TreeGrafter"/>
</dbReference>
<dbReference type="Gene3D" id="2.60.220.50">
    <property type="match status" value="1"/>
</dbReference>
<keyword evidence="1" id="KW-0325">Glycoprotein</keyword>
<dbReference type="EMBL" id="OV651823">
    <property type="protein sequence ID" value="CAH1101606.1"/>
    <property type="molecule type" value="Genomic_DNA"/>
</dbReference>
<accession>A0A9P0CP37</accession>
<feature type="transmembrane region" description="Helical" evidence="2">
    <location>
        <begin position="431"/>
        <end position="452"/>
    </location>
</feature>
<evidence type="ECO:0000256" key="2">
    <source>
        <dbReference type="SAM" id="Phobius"/>
    </source>
</evidence>
<gene>
    <name evidence="4" type="ORF">PSYICH_LOCUS2805</name>
</gene>
<dbReference type="GO" id="GO:0016020">
    <property type="term" value="C:membrane"/>
    <property type="evidence" value="ECO:0007669"/>
    <property type="project" value="InterPro"/>
</dbReference>
<organism evidence="4 5">
    <name type="scientific">Psylliodes chrysocephalus</name>
    <dbReference type="NCBI Taxonomy" id="3402493"/>
    <lineage>
        <taxon>Eukaryota</taxon>
        <taxon>Metazoa</taxon>
        <taxon>Ecdysozoa</taxon>
        <taxon>Arthropoda</taxon>
        <taxon>Hexapoda</taxon>
        <taxon>Insecta</taxon>
        <taxon>Pterygota</taxon>
        <taxon>Neoptera</taxon>
        <taxon>Endopterygota</taxon>
        <taxon>Coleoptera</taxon>
        <taxon>Polyphaga</taxon>
        <taxon>Cucujiformia</taxon>
        <taxon>Chrysomeloidea</taxon>
        <taxon>Chrysomelidae</taxon>
        <taxon>Galerucinae</taxon>
        <taxon>Alticini</taxon>
        <taxon>Psylliodes</taxon>
    </lineage>
</organism>
<dbReference type="AlphaFoldDB" id="A0A9P0CP37"/>
<dbReference type="Proteomes" id="UP001153636">
    <property type="component" value="Chromosome 11"/>
</dbReference>
<evidence type="ECO:0000313" key="4">
    <source>
        <dbReference type="EMBL" id="CAH1101606.1"/>
    </source>
</evidence>
<keyword evidence="5" id="KW-1185">Reference proteome</keyword>
<dbReference type="PANTHER" id="PTHR45813">
    <property type="entry name" value="IG-LIKE DOMAIN-CONTAINING PROTEIN"/>
    <property type="match status" value="1"/>
</dbReference>
<dbReference type="Gene3D" id="4.10.1240.10">
    <property type="entry name" value="GPCR, family 2, extracellular hormone receptor domain"/>
    <property type="match status" value="1"/>
</dbReference>
<dbReference type="GO" id="GO:0004930">
    <property type="term" value="F:G protein-coupled receptor activity"/>
    <property type="evidence" value="ECO:0007669"/>
    <property type="project" value="InterPro"/>
</dbReference>
<evidence type="ECO:0000256" key="1">
    <source>
        <dbReference type="ARBA" id="ARBA00023180"/>
    </source>
</evidence>
<feature type="transmembrane region" description="Helical" evidence="2">
    <location>
        <begin position="540"/>
        <end position="561"/>
    </location>
</feature>
<dbReference type="InterPro" id="IPR001879">
    <property type="entry name" value="GPCR_2_extracellular_dom"/>
</dbReference>
<dbReference type="InterPro" id="IPR051587">
    <property type="entry name" value="Adhesion_GPCR"/>
</dbReference>
<feature type="domain" description="G-protein coupled receptors family 2 profile 1" evidence="3">
    <location>
        <begin position="7"/>
        <end position="91"/>
    </location>
</feature>
<dbReference type="InterPro" id="IPR036445">
    <property type="entry name" value="GPCR_2_extracell_dom_sf"/>
</dbReference>